<evidence type="ECO:0000313" key="1">
    <source>
        <dbReference type="EMBL" id="OMJ08719.1"/>
    </source>
</evidence>
<evidence type="ECO:0000313" key="2">
    <source>
        <dbReference type="Proteomes" id="UP000187429"/>
    </source>
</evidence>
<keyword evidence="2" id="KW-1185">Reference proteome</keyword>
<dbReference type="Proteomes" id="UP000187429">
    <property type="component" value="Unassembled WGS sequence"/>
</dbReference>
<evidence type="ECO:0008006" key="3">
    <source>
        <dbReference type="Google" id="ProtNLM"/>
    </source>
</evidence>
<dbReference type="EMBL" id="LSSM01007304">
    <property type="protein sequence ID" value="OMJ08719.1"/>
    <property type="molecule type" value="Genomic_DNA"/>
</dbReference>
<comment type="caution">
    <text evidence="1">The sequence shown here is derived from an EMBL/GenBank/DDBJ whole genome shotgun (WGS) entry which is preliminary data.</text>
</comment>
<proteinExistence type="predicted"/>
<reference evidence="2" key="1">
    <citation type="submission" date="2017-01" db="EMBL/GenBank/DDBJ databases">
        <authorList>
            <person name="Wang Y."/>
            <person name="White M."/>
            <person name="Kvist S."/>
            <person name="Moncalvo J.-M."/>
        </authorList>
    </citation>
    <scope>NUCLEOTIDE SEQUENCE [LARGE SCALE GENOMIC DNA]</scope>
    <source>
        <strain evidence="2">ID-206-W2</strain>
    </source>
</reference>
<organism evidence="1 2">
    <name type="scientific">Smittium culicis</name>
    <dbReference type="NCBI Taxonomy" id="133412"/>
    <lineage>
        <taxon>Eukaryota</taxon>
        <taxon>Fungi</taxon>
        <taxon>Fungi incertae sedis</taxon>
        <taxon>Zoopagomycota</taxon>
        <taxon>Kickxellomycotina</taxon>
        <taxon>Harpellomycetes</taxon>
        <taxon>Harpellales</taxon>
        <taxon>Legeriomycetaceae</taxon>
        <taxon>Smittium</taxon>
    </lineage>
</organism>
<dbReference type="AlphaFoldDB" id="A0A1R1X274"/>
<name>A0A1R1X274_9FUNG</name>
<accession>A0A1R1X274</accession>
<sequence length="138" mass="16371">MFDTICNNYTDYKAIVKVDLDTYFDKNYVLSVLKFLSENSEKRIYFGNPRLYSNKLYFEGRFYAMTQKLVEDYCKCKPSVPKINPEDVWLSHTIADCLSKDPSVNIENIHHMLNDETKIYHKEYKIKGLHLKLGRNIK</sequence>
<dbReference type="OrthoDB" id="2360774at2759"/>
<gene>
    <name evidence="1" type="ORF">AYI69_g10968</name>
</gene>
<protein>
    <recommendedName>
        <fullName evidence="3">Hexosyltransferase</fullName>
    </recommendedName>
</protein>